<feature type="non-terminal residue" evidence="1">
    <location>
        <position position="104"/>
    </location>
</feature>
<name>A0ACA9Q176_9GLOM</name>
<comment type="caution">
    <text evidence="1">The sequence shown here is derived from an EMBL/GenBank/DDBJ whole genome shotgun (WGS) entry which is preliminary data.</text>
</comment>
<organism evidence="1 2">
    <name type="scientific">Dentiscutata heterogama</name>
    <dbReference type="NCBI Taxonomy" id="1316150"/>
    <lineage>
        <taxon>Eukaryota</taxon>
        <taxon>Fungi</taxon>
        <taxon>Fungi incertae sedis</taxon>
        <taxon>Mucoromycota</taxon>
        <taxon>Glomeromycotina</taxon>
        <taxon>Glomeromycetes</taxon>
        <taxon>Diversisporales</taxon>
        <taxon>Gigasporaceae</taxon>
        <taxon>Dentiscutata</taxon>
    </lineage>
</organism>
<accession>A0ACA9Q176</accession>
<dbReference type="Proteomes" id="UP000789702">
    <property type="component" value="Unassembled WGS sequence"/>
</dbReference>
<gene>
    <name evidence="1" type="ORF">DHETER_LOCUS13345</name>
</gene>
<feature type="non-terminal residue" evidence="1">
    <location>
        <position position="1"/>
    </location>
</feature>
<dbReference type="EMBL" id="CAJVPU010036166">
    <property type="protein sequence ID" value="CAG8729475.1"/>
    <property type="molecule type" value="Genomic_DNA"/>
</dbReference>
<keyword evidence="2" id="KW-1185">Reference proteome</keyword>
<protein>
    <submittedName>
        <fullName evidence="1">14723_t:CDS:1</fullName>
    </submittedName>
</protein>
<sequence length="104" mass="11935">AICRVQTARHKFVIITLNFDMVYFISVNICTGPRVQLINQSMVVFWALYITRLLRCIYKGNINELGLFDGLISGPNIFVENENSEVVNFHDKSIEKGILRVKSK</sequence>
<evidence type="ECO:0000313" key="2">
    <source>
        <dbReference type="Proteomes" id="UP000789702"/>
    </source>
</evidence>
<proteinExistence type="predicted"/>
<evidence type="ECO:0000313" key="1">
    <source>
        <dbReference type="EMBL" id="CAG8729475.1"/>
    </source>
</evidence>
<reference evidence="1" key="1">
    <citation type="submission" date="2021-06" db="EMBL/GenBank/DDBJ databases">
        <authorList>
            <person name="Kallberg Y."/>
            <person name="Tangrot J."/>
            <person name="Rosling A."/>
        </authorList>
    </citation>
    <scope>NUCLEOTIDE SEQUENCE</scope>
    <source>
        <strain evidence="1">IL203A</strain>
    </source>
</reference>